<dbReference type="InterPro" id="IPR004403">
    <property type="entry name" value="Peptide_chain-rel_eRF1/aRF1"/>
</dbReference>
<dbReference type="InterPro" id="IPR024049">
    <property type="entry name" value="eRF1_1_sf"/>
</dbReference>
<dbReference type="Pfam" id="PF03463">
    <property type="entry name" value="eRF1_1"/>
    <property type="match status" value="1"/>
</dbReference>
<reference evidence="2" key="1">
    <citation type="journal article" date="2015" name="Nature">
        <title>Complex archaea that bridge the gap between prokaryotes and eukaryotes.</title>
        <authorList>
            <person name="Spang A."/>
            <person name="Saw J.H."/>
            <person name="Jorgensen S.L."/>
            <person name="Zaremba-Niedzwiedzka K."/>
            <person name="Martijn J."/>
            <person name="Lind A.E."/>
            <person name="van Eijk R."/>
            <person name="Schleper C."/>
            <person name="Guy L."/>
            <person name="Ettema T.J."/>
        </authorList>
    </citation>
    <scope>NUCLEOTIDE SEQUENCE</scope>
</reference>
<dbReference type="Gene3D" id="3.30.960.10">
    <property type="entry name" value="eRF1 domain 1"/>
    <property type="match status" value="1"/>
</dbReference>
<protein>
    <recommendedName>
        <fullName evidence="1">eRF1/Pelota-like N-terminal domain-containing protein</fullName>
    </recommendedName>
</protein>
<evidence type="ECO:0000313" key="2">
    <source>
        <dbReference type="EMBL" id="KKN66184.1"/>
    </source>
</evidence>
<comment type="caution">
    <text evidence="2">The sequence shown here is derived from an EMBL/GenBank/DDBJ whole genome shotgun (WGS) entry which is preliminary data.</text>
</comment>
<proteinExistence type="predicted"/>
<dbReference type="GO" id="GO:0003747">
    <property type="term" value="F:translation release factor activity"/>
    <property type="evidence" value="ECO:0007669"/>
    <property type="project" value="InterPro"/>
</dbReference>
<dbReference type="PANTHER" id="PTHR10113">
    <property type="entry name" value="PEPTIDE CHAIN RELEASE FACTOR SUBUNIT 1"/>
    <property type="match status" value="1"/>
</dbReference>
<gene>
    <name evidence="2" type="ORF">LCGC14_0473840</name>
</gene>
<evidence type="ECO:0000259" key="1">
    <source>
        <dbReference type="Pfam" id="PF03463"/>
    </source>
</evidence>
<accession>A0A0F9SGJ4</accession>
<dbReference type="EMBL" id="LAZR01000508">
    <property type="protein sequence ID" value="KKN66184.1"/>
    <property type="molecule type" value="Genomic_DNA"/>
</dbReference>
<organism evidence="2">
    <name type="scientific">marine sediment metagenome</name>
    <dbReference type="NCBI Taxonomy" id="412755"/>
    <lineage>
        <taxon>unclassified sequences</taxon>
        <taxon>metagenomes</taxon>
        <taxon>ecological metagenomes</taxon>
    </lineage>
</organism>
<sequence length="74" mass="8569">MEKRNFKQTLESLKEKRGFHTELISLYIPPEKPISDVIKYLKDEKSQSQNIKSKNTRKNVLNSISSIVGHLAKI</sequence>
<dbReference type="InterPro" id="IPR005140">
    <property type="entry name" value="eRF1_Pelota-like_N"/>
</dbReference>
<feature type="domain" description="eRF1/Pelota-like N-terminal" evidence="1">
    <location>
        <begin position="7"/>
        <end position="72"/>
    </location>
</feature>
<name>A0A0F9SGJ4_9ZZZZ</name>
<dbReference type="SUPFAM" id="SSF55481">
    <property type="entry name" value="N-terminal domain of eukaryotic peptide chain release factor subunit 1, ERF1"/>
    <property type="match status" value="1"/>
</dbReference>
<dbReference type="AlphaFoldDB" id="A0A0F9SGJ4"/>